<feature type="compositionally biased region" description="Basic and acidic residues" evidence="1">
    <location>
        <begin position="1"/>
        <end position="10"/>
    </location>
</feature>
<feature type="region of interest" description="Disordered" evidence="1">
    <location>
        <begin position="1"/>
        <end position="44"/>
    </location>
</feature>
<gene>
    <name evidence="2" type="ORF">R3P38DRAFT_3342147</name>
</gene>
<proteinExistence type="predicted"/>
<accession>A0AAW0E2V9</accession>
<reference evidence="2 3" key="1">
    <citation type="journal article" date="2024" name="J Genomics">
        <title>Draft genome sequencing and assembly of Favolaschia claudopus CIRM-BRFM 2984 isolated from oak limbs.</title>
        <authorList>
            <person name="Navarro D."/>
            <person name="Drula E."/>
            <person name="Chaduli D."/>
            <person name="Cazenave R."/>
            <person name="Ahrendt S."/>
            <person name="Wang J."/>
            <person name="Lipzen A."/>
            <person name="Daum C."/>
            <person name="Barry K."/>
            <person name="Grigoriev I.V."/>
            <person name="Favel A."/>
            <person name="Rosso M.N."/>
            <person name="Martin F."/>
        </authorList>
    </citation>
    <scope>NUCLEOTIDE SEQUENCE [LARGE SCALE GENOMIC DNA]</scope>
    <source>
        <strain evidence="2 3">CIRM-BRFM 2984</strain>
    </source>
</reference>
<comment type="caution">
    <text evidence="2">The sequence shown here is derived from an EMBL/GenBank/DDBJ whole genome shotgun (WGS) entry which is preliminary data.</text>
</comment>
<protein>
    <submittedName>
        <fullName evidence="2">Uncharacterized protein</fullName>
    </submittedName>
</protein>
<dbReference type="Proteomes" id="UP001362999">
    <property type="component" value="Unassembled WGS sequence"/>
</dbReference>
<dbReference type="AlphaFoldDB" id="A0AAW0E2V9"/>
<name>A0AAW0E2V9_9AGAR</name>
<dbReference type="EMBL" id="JAWWNJ010000004">
    <property type="protein sequence ID" value="KAK7058038.1"/>
    <property type="molecule type" value="Genomic_DNA"/>
</dbReference>
<evidence type="ECO:0000256" key="1">
    <source>
        <dbReference type="SAM" id="MobiDB-lite"/>
    </source>
</evidence>
<keyword evidence="3" id="KW-1185">Reference proteome</keyword>
<evidence type="ECO:0000313" key="2">
    <source>
        <dbReference type="EMBL" id="KAK7058038.1"/>
    </source>
</evidence>
<evidence type="ECO:0000313" key="3">
    <source>
        <dbReference type="Proteomes" id="UP001362999"/>
    </source>
</evidence>
<organism evidence="2 3">
    <name type="scientific">Favolaschia claudopus</name>
    <dbReference type="NCBI Taxonomy" id="2862362"/>
    <lineage>
        <taxon>Eukaryota</taxon>
        <taxon>Fungi</taxon>
        <taxon>Dikarya</taxon>
        <taxon>Basidiomycota</taxon>
        <taxon>Agaricomycotina</taxon>
        <taxon>Agaricomycetes</taxon>
        <taxon>Agaricomycetidae</taxon>
        <taxon>Agaricales</taxon>
        <taxon>Marasmiineae</taxon>
        <taxon>Mycenaceae</taxon>
        <taxon>Favolaschia</taxon>
    </lineage>
</organism>
<sequence>MRGSTGDEIRRRRGPSLRRISAFHARPERNEDETRRKTEKVIDNGTGHWQRYVVAESTSACMSTGKENERSSDSAVKLQGGVVPRHPVRSTEPWGTKNVLRANVAESVNDDSERRRGYKCTPMENAPEAVQGRAGQSLLPESCPRVLVGDVIDRVGCRPPIGLDWEAYDVRRQTRTKSFVAVAYFKRSRALEELHYRTSIKKHRIARDLSQSAAGAPVIGLSVSCALLAVSGLTLRPDPENFA</sequence>
<feature type="compositionally biased region" description="Basic and acidic residues" evidence="1">
    <location>
        <begin position="25"/>
        <end position="42"/>
    </location>
</feature>